<dbReference type="Pfam" id="PF25137">
    <property type="entry name" value="ADH_Fe_C"/>
    <property type="match status" value="1"/>
</dbReference>
<evidence type="ECO:0000259" key="5">
    <source>
        <dbReference type="Pfam" id="PF25137"/>
    </source>
</evidence>
<evidence type="ECO:0000313" key="6">
    <source>
        <dbReference type="EMBL" id="BBC31011.1"/>
    </source>
</evidence>
<keyword evidence="3" id="KW-0520">NAD</keyword>
<name>A0ABN5VD57_9ACTN</name>
<reference evidence="6 7" key="2">
    <citation type="journal article" date="2023" name="ChemBioChem">
        <title>Acyltransferase Domain Exchange between Two Independent Type I Polyketide Synthases in the Same Producer Strain of Macrolide Antibiotics.</title>
        <authorList>
            <person name="Kudo F."/>
            <person name="Kishikawa K."/>
            <person name="Tsuboi K."/>
            <person name="Kido T."/>
            <person name="Usui T."/>
            <person name="Hashimoto J."/>
            <person name="Shin-Ya K."/>
            <person name="Miyanaga A."/>
            <person name="Eguchi T."/>
        </authorList>
    </citation>
    <scope>NUCLEOTIDE SEQUENCE [LARGE SCALE GENOMIC DNA]</scope>
    <source>
        <strain evidence="6 7">A-8890</strain>
    </source>
</reference>
<feature type="domain" description="Alcohol dehydrogenase iron-type/glycerol dehydrogenase GldA" evidence="4">
    <location>
        <begin position="11"/>
        <end position="150"/>
    </location>
</feature>
<dbReference type="CDD" id="cd08177">
    <property type="entry name" value="MAR"/>
    <property type="match status" value="1"/>
</dbReference>
<dbReference type="RefSeq" id="WP_286249640.1">
    <property type="nucleotide sequence ID" value="NZ_AP018448.1"/>
</dbReference>
<keyword evidence="2" id="KW-0560">Oxidoreductase</keyword>
<sequence length="356" mass="36787">MKFTHETLSQRVVFAAGESPAAVAAEVEALGGSKVMLIASEREKELADPIAKEIPVVLRHEEVVMHVPVEVARRARRAAADAGADILVSVGGGSTTGLAKAVAMTTGLPIVAVPTTYAGSEATNVWGLTEGETKTTGVDDEVLPASVVYDAGLLTTLPGEMTVASGLNAMAHCVDSMWGPRSDPIDRALAQEGIRALATGLPTVADDSTSVKGIEQTLYGAYLAAVAFASAGSGMHHKICHVLGGMFNLPHAQTHAVVLPHVLAFNAPHAPEAEARIAQAFGAVFRTTRTASAGLAALRHALDAPRALRDYGMPEDGIAKALGPITQAIPVNNPTPVNDENLTALLKAAWAGDPIS</sequence>
<evidence type="ECO:0000256" key="3">
    <source>
        <dbReference type="ARBA" id="ARBA00023027"/>
    </source>
</evidence>
<reference evidence="6 7" key="1">
    <citation type="journal article" date="2010" name="ChemBioChem">
        <title>Cloning and characterization of the biosynthetic gene cluster of 16-membered macrolide antibiotic FD-891: involvement of a dual functional cytochrome P450 monooxygenase catalyzing epoxidation and hydroxylation.</title>
        <authorList>
            <person name="Kudo F."/>
            <person name="Motegi A."/>
            <person name="Mizoue K."/>
            <person name="Eguchi T."/>
        </authorList>
    </citation>
    <scope>NUCLEOTIDE SEQUENCE [LARGE SCALE GENOMIC DNA]</scope>
    <source>
        <strain evidence="6 7">A-8890</strain>
    </source>
</reference>
<organism evidence="6 7">
    <name type="scientific">Streptomyces graminofaciens</name>
    <dbReference type="NCBI Taxonomy" id="68212"/>
    <lineage>
        <taxon>Bacteria</taxon>
        <taxon>Bacillati</taxon>
        <taxon>Actinomycetota</taxon>
        <taxon>Actinomycetes</taxon>
        <taxon>Kitasatosporales</taxon>
        <taxon>Streptomycetaceae</taxon>
        <taxon>Streptomyces</taxon>
    </lineage>
</organism>
<keyword evidence="7" id="KW-1185">Reference proteome</keyword>
<dbReference type="InterPro" id="IPR001670">
    <property type="entry name" value="ADH_Fe/GldA"/>
</dbReference>
<dbReference type="Gene3D" id="3.40.50.1970">
    <property type="match status" value="1"/>
</dbReference>
<dbReference type="Pfam" id="PF00465">
    <property type="entry name" value="Fe-ADH"/>
    <property type="match status" value="1"/>
</dbReference>
<evidence type="ECO:0000259" key="4">
    <source>
        <dbReference type="Pfam" id="PF00465"/>
    </source>
</evidence>
<dbReference type="SUPFAM" id="SSF56796">
    <property type="entry name" value="Dehydroquinate synthase-like"/>
    <property type="match status" value="1"/>
</dbReference>
<gene>
    <name evidence="6" type="ORF">SGFS_023050</name>
</gene>
<dbReference type="PANTHER" id="PTHR11496:SF102">
    <property type="entry name" value="ALCOHOL DEHYDROGENASE 4"/>
    <property type="match status" value="1"/>
</dbReference>
<dbReference type="PANTHER" id="PTHR11496">
    <property type="entry name" value="ALCOHOL DEHYDROGENASE"/>
    <property type="match status" value="1"/>
</dbReference>
<evidence type="ECO:0000256" key="1">
    <source>
        <dbReference type="ARBA" id="ARBA00007358"/>
    </source>
</evidence>
<protein>
    <submittedName>
        <fullName evidence="6">Maleylacetate reductase</fullName>
    </submittedName>
</protein>
<accession>A0ABN5VD57</accession>
<comment type="similarity">
    <text evidence="1">Belongs to the iron-containing alcohol dehydrogenase family.</text>
</comment>
<dbReference type="InterPro" id="IPR056798">
    <property type="entry name" value="ADH_Fe_C"/>
</dbReference>
<proteinExistence type="inferred from homology"/>
<dbReference type="Gene3D" id="1.20.1090.10">
    <property type="entry name" value="Dehydroquinate synthase-like - alpha domain"/>
    <property type="match status" value="1"/>
</dbReference>
<dbReference type="EMBL" id="AP018448">
    <property type="protein sequence ID" value="BBC31011.1"/>
    <property type="molecule type" value="Genomic_DNA"/>
</dbReference>
<feature type="domain" description="Fe-containing alcohol dehydrogenase-like C-terminal" evidence="5">
    <location>
        <begin position="162"/>
        <end position="350"/>
    </location>
</feature>
<evidence type="ECO:0000313" key="7">
    <source>
        <dbReference type="Proteomes" id="UP001321542"/>
    </source>
</evidence>
<dbReference type="InterPro" id="IPR039697">
    <property type="entry name" value="Alcohol_dehydrogenase_Fe"/>
</dbReference>
<dbReference type="InterPro" id="IPR034786">
    <property type="entry name" value="MAR"/>
</dbReference>
<dbReference type="Proteomes" id="UP001321542">
    <property type="component" value="Chromosome"/>
</dbReference>
<evidence type="ECO:0000256" key="2">
    <source>
        <dbReference type="ARBA" id="ARBA00023002"/>
    </source>
</evidence>